<keyword evidence="2" id="KW-1185">Reference proteome</keyword>
<dbReference type="eggNOG" id="KOG0017">
    <property type="taxonomic scope" value="Eukaryota"/>
</dbReference>
<dbReference type="Proteomes" id="UP000014500">
    <property type="component" value="Unassembled WGS sequence"/>
</dbReference>
<organism evidence="1 2">
    <name type="scientific">Strigamia maritima</name>
    <name type="common">European centipede</name>
    <name type="synonym">Geophilus maritimus</name>
    <dbReference type="NCBI Taxonomy" id="126957"/>
    <lineage>
        <taxon>Eukaryota</taxon>
        <taxon>Metazoa</taxon>
        <taxon>Ecdysozoa</taxon>
        <taxon>Arthropoda</taxon>
        <taxon>Myriapoda</taxon>
        <taxon>Chilopoda</taxon>
        <taxon>Pleurostigmophora</taxon>
        <taxon>Geophilomorpha</taxon>
        <taxon>Linotaeniidae</taxon>
        <taxon>Strigamia</taxon>
    </lineage>
</organism>
<dbReference type="EnsemblMetazoa" id="SMAR001166-RA">
    <property type="protein sequence ID" value="SMAR001166-PA"/>
    <property type="gene ID" value="SMAR001166"/>
</dbReference>
<dbReference type="CDD" id="cd09272">
    <property type="entry name" value="RNase_HI_RT_Ty1"/>
    <property type="match status" value="1"/>
</dbReference>
<dbReference type="PhylomeDB" id="T1IJT9"/>
<sequence length="175" mass="19997">MSQTAYIHKLASTYHLVPNKLVKVPVTVGTTLTRSLLFLASRTRPDILYSVIALSQYSGAHTSKHVKALMQVLQYVLNTANYRIELTQCSFDRDVPIEWSCKKQSSVACSTMEAKFVAMVNCVREIYWLCSVFDMCPIFNYVVTPIVYLDAMSSVQFTQNDVENSRTKHIRVKYH</sequence>
<evidence type="ECO:0000313" key="1">
    <source>
        <dbReference type="EnsemblMetazoa" id="SMAR001166-PA"/>
    </source>
</evidence>
<dbReference type="HOGENOM" id="CLU_113043_0_0_1"/>
<dbReference type="STRING" id="126957.T1IJT9"/>
<dbReference type="PANTHER" id="PTHR11439">
    <property type="entry name" value="GAG-POL-RELATED RETROTRANSPOSON"/>
    <property type="match status" value="1"/>
</dbReference>
<evidence type="ECO:0000313" key="2">
    <source>
        <dbReference type="Proteomes" id="UP000014500"/>
    </source>
</evidence>
<proteinExistence type="predicted"/>
<protein>
    <submittedName>
        <fullName evidence="1">Uncharacterized protein</fullName>
    </submittedName>
</protein>
<name>T1IJT9_STRMM</name>
<reference evidence="2" key="1">
    <citation type="submission" date="2011-05" db="EMBL/GenBank/DDBJ databases">
        <authorList>
            <person name="Richards S.R."/>
            <person name="Qu J."/>
            <person name="Jiang H."/>
            <person name="Jhangiani S.N."/>
            <person name="Agravi P."/>
            <person name="Goodspeed R."/>
            <person name="Gross S."/>
            <person name="Mandapat C."/>
            <person name="Jackson L."/>
            <person name="Mathew T."/>
            <person name="Pu L."/>
            <person name="Thornton R."/>
            <person name="Saada N."/>
            <person name="Wilczek-Boney K.B."/>
            <person name="Lee S."/>
            <person name="Kovar C."/>
            <person name="Wu Y."/>
            <person name="Scherer S.E."/>
            <person name="Worley K.C."/>
            <person name="Muzny D.M."/>
            <person name="Gibbs R."/>
        </authorList>
    </citation>
    <scope>NUCLEOTIDE SEQUENCE</scope>
    <source>
        <strain evidence="2">Brora</strain>
    </source>
</reference>
<accession>T1IJT9</accession>
<dbReference type="EMBL" id="JH430355">
    <property type="status" value="NOT_ANNOTATED_CDS"/>
    <property type="molecule type" value="Genomic_DNA"/>
</dbReference>
<reference evidence="1" key="2">
    <citation type="submission" date="2015-02" db="UniProtKB">
        <authorList>
            <consortium name="EnsemblMetazoa"/>
        </authorList>
    </citation>
    <scope>IDENTIFICATION</scope>
</reference>
<dbReference type="AlphaFoldDB" id="T1IJT9"/>
<dbReference type="PANTHER" id="PTHR11439:SF483">
    <property type="entry name" value="PEPTIDE SYNTHASE GLIP-LIKE, PUTATIVE (AFU_ORTHOLOGUE AFUA_3G12920)-RELATED"/>
    <property type="match status" value="1"/>
</dbReference>